<dbReference type="KEGG" id="dpf:ON006_25960"/>
<feature type="transmembrane region" description="Helical" evidence="1">
    <location>
        <begin position="136"/>
        <end position="156"/>
    </location>
</feature>
<evidence type="ECO:0000256" key="1">
    <source>
        <dbReference type="SAM" id="Phobius"/>
    </source>
</evidence>
<organism evidence="2 3">
    <name type="scientific">Dyadobacter pollutisoli</name>
    <dbReference type="NCBI Taxonomy" id="2910158"/>
    <lineage>
        <taxon>Bacteria</taxon>
        <taxon>Pseudomonadati</taxon>
        <taxon>Bacteroidota</taxon>
        <taxon>Cytophagia</taxon>
        <taxon>Cytophagales</taxon>
        <taxon>Spirosomataceae</taxon>
        <taxon>Dyadobacter</taxon>
    </lineage>
</organism>
<keyword evidence="1" id="KW-1133">Transmembrane helix</keyword>
<keyword evidence="1" id="KW-0472">Membrane</keyword>
<feature type="transmembrane region" description="Helical" evidence="1">
    <location>
        <begin position="7"/>
        <end position="24"/>
    </location>
</feature>
<protein>
    <submittedName>
        <fullName evidence="2">Uncharacterized protein</fullName>
    </submittedName>
</protein>
<feature type="transmembrane region" description="Helical" evidence="1">
    <location>
        <begin position="30"/>
        <end position="48"/>
    </location>
</feature>
<feature type="transmembrane region" description="Helical" evidence="1">
    <location>
        <begin position="168"/>
        <end position="192"/>
    </location>
</feature>
<gene>
    <name evidence="2" type="ORF">ON006_25960</name>
</gene>
<feature type="transmembrane region" description="Helical" evidence="1">
    <location>
        <begin position="362"/>
        <end position="380"/>
    </location>
</feature>
<evidence type="ECO:0000313" key="3">
    <source>
        <dbReference type="Proteomes" id="UP001164653"/>
    </source>
</evidence>
<sequence length="500" mass="57558">MKNLTIATLVYVSAPTCFFLLFWLKPHFAFISILCLLMAFFLAIRKLNVPETKAEEINMLPLLGSSFALATLVCTFSEFGIFQYQSYDYLIHNYKFNLLATQDLPLYSEDRQVYMCYYLGNYIIPSLLGKYLSLSVIKFFFFVWCTIGLALTYTWIQVRVIDLHPWKRIFICVALVVGSYVCVIFPALHHFIPTLPIQEGNSLVVNGKFILNQVPIFTRGLSESPQHTLPAILGICFLLAIGDKPAYFNAAAYFFLGTLFLTPFAAIGLLGFLVMSFVKNVSKEGRTFFLDQVLYAIPLLIAYLPVVLFLTSSEATTMESNRALWQTNADYWWVYYLAYLGVAYGIWFLFFGKRLMQFDRDALLVSLVFLVIVSLFQIGYYNDLNIRSSVVPQMVFSISIAYVIVTNSKLIFKKRILTLGILFWALNGVSPLKFYYERLFVLKGHRNTIENPVPRSARDEYYDLLESAYQKNGKEVVKQYSLRKGTFFERFLLNKNSGRR</sequence>
<proteinExistence type="predicted"/>
<accession>A0A9E8N885</accession>
<dbReference type="EMBL" id="CP112998">
    <property type="protein sequence ID" value="WAC11168.1"/>
    <property type="molecule type" value="Genomic_DNA"/>
</dbReference>
<keyword evidence="1" id="KW-0812">Transmembrane</keyword>
<reference evidence="2" key="1">
    <citation type="submission" date="2022-11" db="EMBL/GenBank/DDBJ databases">
        <title>Dyadobacter pollutisoli sp. nov., isolated from plastic dumped soil.</title>
        <authorList>
            <person name="Kim J.M."/>
            <person name="Kim K.R."/>
            <person name="Lee J.K."/>
            <person name="Hao L."/>
            <person name="Jeon C.O."/>
        </authorList>
    </citation>
    <scope>NUCLEOTIDE SEQUENCE</scope>
    <source>
        <strain evidence="2">U1</strain>
    </source>
</reference>
<feature type="transmembrane region" description="Helical" evidence="1">
    <location>
        <begin position="331"/>
        <end position="350"/>
    </location>
</feature>
<dbReference type="RefSeq" id="WP_244824152.1">
    <property type="nucleotide sequence ID" value="NZ_CP112998.1"/>
</dbReference>
<dbReference type="Proteomes" id="UP001164653">
    <property type="component" value="Chromosome"/>
</dbReference>
<dbReference type="AlphaFoldDB" id="A0A9E8N885"/>
<keyword evidence="3" id="KW-1185">Reference proteome</keyword>
<name>A0A9E8N885_9BACT</name>
<feature type="transmembrane region" description="Helical" evidence="1">
    <location>
        <begin position="386"/>
        <end position="405"/>
    </location>
</feature>
<feature type="transmembrane region" description="Helical" evidence="1">
    <location>
        <begin position="289"/>
        <end position="311"/>
    </location>
</feature>
<feature type="transmembrane region" description="Helical" evidence="1">
    <location>
        <begin position="60"/>
        <end position="82"/>
    </location>
</feature>
<feature type="transmembrane region" description="Helical" evidence="1">
    <location>
        <begin position="252"/>
        <end position="277"/>
    </location>
</feature>
<evidence type="ECO:0000313" key="2">
    <source>
        <dbReference type="EMBL" id="WAC11168.1"/>
    </source>
</evidence>